<keyword evidence="3" id="KW-1185">Reference proteome</keyword>
<reference evidence="2 3" key="1">
    <citation type="submission" date="2023-10" db="EMBL/GenBank/DDBJ databases">
        <title>Chromosome-scale genome assembly provides insights into flower coloration mechanisms of Canna indica.</title>
        <authorList>
            <person name="Li C."/>
        </authorList>
    </citation>
    <scope>NUCLEOTIDE SEQUENCE [LARGE SCALE GENOMIC DNA]</scope>
    <source>
        <tissue evidence="2">Flower</tissue>
    </source>
</reference>
<dbReference type="Proteomes" id="UP001327560">
    <property type="component" value="Chromosome 9"/>
</dbReference>
<protein>
    <submittedName>
        <fullName evidence="2">Uncharacterized protein</fullName>
    </submittedName>
</protein>
<sequence length="101" mass="11923">MRKDKRVVEAGEDDDLVRRPKRPRVPALASVFAQALLTYNLKKFSSSLEPMIRRVVRHTLSIRIRSVIQSEMNVNHRKSQEWILHLLIILIYSHINSFFKN</sequence>
<evidence type="ECO:0000256" key="1">
    <source>
        <dbReference type="SAM" id="Phobius"/>
    </source>
</evidence>
<organism evidence="2 3">
    <name type="scientific">Canna indica</name>
    <name type="common">Indian-shot</name>
    <dbReference type="NCBI Taxonomy" id="4628"/>
    <lineage>
        <taxon>Eukaryota</taxon>
        <taxon>Viridiplantae</taxon>
        <taxon>Streptophyta</taxon>
        <taxon>Embryophyta</taxon>
        <taxon>Tracheophyta</taxon>
        <taxon>Spermatophyta</taxon>
        <taxon>Magnoliopsida</taxon>
        <taxon>Liliopsida</taxon>
        <taxon>Zingiberales</taxon>
        <taxon>Cannaceae</taxon>
        <taxon>Canna</taxon>
    </lineage>
</organism>
<evidence type="ECO:0000313" key="3">
    <source>
        <dbReference type="Proteomes" id="UP001327560"/>
    </source>
</evidence>
<keyword evidence="1" id="KW-0812">Transmembrane</keyword>
<gene>
    <name evidence="2" type="ORF">Cni_G27836</name>
</gene>
<feature type="transmembrane region" description="Helical" evidence="1">
    <location>
        <begin position="82"/>
        <end position="99"/>
    </location>
</feature>
<keyword evidence="1" id="KW-1133">Transmembrane helix</keyword>
<accession>A0AAQ3L1U7</accession>
<keyword evidence="1" id="KW-0472">Membrane</keyword>
<name>A0AAQ3L1U7_9LILI</name>
<proteinExistence type="predicted"/>
<dbReference type="AlphaFoldDB" id="A0AAQ3L1U7"/>
<evidence type="ECO:0000313" key="2">
    <source>
        <dbReference type="EMBL" id="WOL19039.1"/>
    </source>
</evidence>
<dbReference type="EMBL" id="CP136898">
    <property type="protein sequence ID" value="WOL19039.1"/>
    <property type="molecule type" value="Genomic_DNA"/>
</dbReference>